<comment type="caution">
    <text evidence="5">The sequence shown here is derived from an EMBL/GenBank/DDBJ whole genome shotgun (WGS) entry which is preliminary data.</text>
</comment>
<dbReference type="InterPro" id="IPR036396">
    <property type="entry name" value="Cyt_P450_sf"/>
</dbReference>
<dbReference type="PRINTS" id="PR00463">
    <property type="entry name" value="EP450I"/>
</dbReference>
<gene>
    <name evidence="5" type="ORF">JTE90_014863</name>
</gene>
<dbReference type="GO" id="GO:0016712">
    <property type="term" value="F:oxidoreductase activity, acting on paired donors, with incorporation or reduction of molecular oxygen, reduced flavin or flavoprotein as one donor, and incorporation of one atom of oxygen"/>
    <property type="evidence" value="ECO:0007669"/>
    <property type="project" value="TreeGrafter"/>
</dbReference>
<dbReference type="InterPro" id="IPR001128">
    <property type="entry name" value="Cyt_P450"/>
</dbReference>
<dbReference type="EMBL" id="JAFNEN010003927">
    <property type="protein sequence ID" value="KAG8171470.1"/>
    <property type="molecule type" value="Genomic_DNA"/>
</dbReference>
<sequence length="128" mass="15051">MFFKNIINKHKDTFDSKNMRDFIDKYIFEVTSKQEKDPNTSFSDDTLANNVLDLFVAGSETTRTTIMWFVYVAAAFPQHQERIKEEIMEVIGPERDPEYQDIKSMPLTHSFILEVMRWKTISPLNVAH</sequence>
<evidence type="ECO:0000313" key="5">
    <source>
        <dbReference type="EMBL" id="KAG8171470.1"/>
    </source>
</evidence>
<keyword evidence="6" id="KW-1185">Reference proteome</keyword>
<organism evidence="5 6">
    <name type="scientific">Oedothorax gibbosus</name>
    <dbReference type="NCBI Taxonomy" id="931172"/>
    <lineage>
        <taxon>Eukaryota</taxon>
        <taxon>Metazoa</taxon>
        <taxon>Ecdysozoa</taxon>
        <taxon>Arthropoda</taxon>
        <taxon>Chelicerata</taxon>
        <taxon>Arachnida</taxon>
        <taxon>Araneae</taxon>
        <taxon>Araneomorphae</taxon>
        <taxon>Entelegynae</taxon>
        <taxon>Araneoidea</taxon>
        <taxon>Linyphiidae</taxon>
        <taxon>Erigoninae</taxon>
        <taxon>Oedothorax</taxon>
    </lineage>
</organism>
<proteinExistence type="inferred from homology"/>
<evidence type="ECO:0008006" key="7">
    <source>
        <dbReference type="Google" id="ProtNLM"/>
    </source>
</evidence>
<evidence type="ECO:0000313" key="6">
    <source>
        <dbReference type="Proteomes" id="UP000827092"/>
    </source>
</evidence>
<evidence type="ECO:0000256" key="3">
    <source>
        <dbReference type="ARBA" id="ARBA00023004"/>
    </source>
</evidence>
<dbReference type="GO" id="GO:0020037">
    <property type="term" value="F:heme binding"/>
    <property type="evidence" value="ECO:0007669"/>
    <property type="project" value="InterPro"/>
</dbReference>
<keyword evidence="4" id="KW-0503">Monooxygenase</keyword>
<reference evidence="5 6" key="1">
    <citation type="journal article" date="2022" name="Nat. Ecol. Evol.">
        <title>A masculinizing supergene underlies an exaggerated male reproductive morph in a spider.</title>
        <authorList>
            <person name="Hendrickx F."/>
            <person name="De Corte Z."/>
            <person name="Sonet G."/>
            <person name="Van Belleghem S.M."/>
            <person name="Kostlbacher S."/>
            <person name="Vangestel C."/>
        </authorList>
    </citation>
    <scope>NUCLEOTIDE SEQUENCE [LARGE SCALE GENOMIC DNA]</scope>
    <source>
        <strain evidence="5">W744_W776</strain>
    </source>
</reference>
<protein>
    <recommendedName>
        <fullName evidence="7">Cytochrome P450</fullName>
    </recommendedName>
</protein>
<dbReference type="InterPro" id="IPR002401">
    <property type="entry name" value="Cyt_P450_E_grp-I"/>
</dbReference>
<dbReference type="Gene3D" id="1.10.630.10">
    <property type="entry name" value="Cytochrome P450"/>
    <property type="match status" value="1"/>
</dbReference>
<evidence type="ECO:0000256" key="4">
    <source>
        <dbReference type="ARBA" id="ARBA00023033"/>
    </source>
</evidence>
<dbReference type="InterPro" id="IPR050182">
    <property type="entry name" value="Cytochrome_P450_fam2"/>
</dbReference>
<dbReference type="AlphaFoldDB" id="A0AAV6TJ51"/>
<comment type="similarity">
    <text evidence="1">Belongs to the cytochrome P450 family.</text>
</comment>
<keyword evidence="2" id="KW-0479">Metal-binding</keyword>
<name>A0AAV6TJ51_9ARAC</name>
<keyword evidence="3" id="KW-0408">Iron</keyword>
<evidence type="ECO:0000256" key="1">
    <source>
        <dbReference type="ARBA" id="ARBA00010617"/>
    </source>
</evidence>
<keyword evidence="4" id="KW-0560">Oxidoreductase</keyword>
<dbReference type="Proteomes" id="UP000827092">
    <property type="component" value="Unassembled WGS sequence"/>
</dbReference>
<dbReference type="Pfam" id="PF00067">
    <property type="entry name" value="p450"/>
    <property type="match status" value="1"/>
</dbReference>
<dbReference type="GO" id="GO:0006805">
    <property type="term" value="P:xenobiotic metabolic process"/>
    <property type="evidence" value="ECO:0007669"/>
    <property type="project" value="TreeGrafter"/>
</dbReference>
<dbReference type="GO" id="GO:0006082">
    <property type="term" value="P:organic acid metabolic process"/>
    <property type="evidence" value="ECO:0007669"/>
    <property type="project" value="TreeGrafter"/>
</dbReference>
<dbReference type="SUPFAM" id="SSF48264">
    <property type="entry name" value="Cytochrome P450"/>
    <property type="match status" value="1"/>
</dbReference>
<dbReference type="GO" id="GO:0005506">
    <property type="term" value="F:iron ion binding"/>
    <property type="evidence" value="ECO:0007669"/>
    <property type="project" value="InterPro"/>
</dbReference>
<dbReference type="PANTHER" id="PTHR24300:SF375">
    <property type="entry name" value="CYTOCHROME P450 FAMILY"/>
    <property type="match status" value="1"/>
</dbReference>
<dbReference type="PANTHER" id="PTHR24300">
    <property type="entry name" value="CYTOCHROME P450 508A4-RELATED"/>
    <property type="match status" value="1"/>
</dbReference>
<dbReference type="GO" id="GO:0005737">
    <property type="term" value="C:cytoplasm"/>
    <property type="evidence" value="ECO:0007669"/>
    <property type="project" value="TreeGrafter"/>
</dbReference>
<evidence type="ECO:0000256" key="2">
    <source>
        <dbReference type="ARBA" id="ARBA00022723"/>
    </source>
</evidence>
<accession>A0AAV6TJ51</accession>